<keyword evidence="2" id="KW-1185">Reference proteome</keyword>
<comment type="caution">
    <text evidence="1">The sequence shown here is derived from an EMBL/GenBank/DDBJ whole genome shotgun (WGS) entry which is preliminary data.</text>
</comment>
<reference evidence="1 2" key="1">
    <citation type="submission" date="2023-03" db="EMBL/GenBank/DDBJ databases">
        <title>High recombination rates correlate with genetic variation in Cardiocondyla obscurior ants.</title>
        <authorList>
            <person name="Errbii M."/>
        </authorList>
    </citation>
    <scope>NUCLEOTIDE SEQUENCE [LARGE SCALE GENOMIC DNA]</scope>
    <source>
        <strain evidence="1">Alpha-2009</strain>
        <tissue evidence="1">Whole body</tissue>
    </source>
</reference>
<name>A0AAW2F926_9HYME</name>
<protein>
    <submittedName>
        <fullName evidence="1">Uncharacterized protein</fullName>
    </submittedName>
</protein>
<evidence type="ECO:0000313" key="1">
    <source>
        <dbReference type="EMBL" id="KAL0111978.1"/>
    </source>
</evidence>
<evidence type="ECO:0000313" key="2">
    <source>
        <dbReference type="Proteomes" id="UP001430953"/>
    </source>
</evidence>
<dbReference type="AlphaFoldDB" id="A0AAW2F926"/>
<dbReference type="EMBL" id="JADYXP020000013">
    <property type="protein sequence ID" value="KAL0111978.1"/>
    <property type="molecule type" value="Genomic_DNA"/>
</dbReference>
<sequence>MMYNDVIPDRRFNLEITDCQSERNTMRERAPVYVPRNHNYVHMCRQFFTYN</sequence>
<gene>
    <name evidence="1" type="ORF">PUN28_013303</name>
</gene>
<accession>A0AAW2F926</accession>
<organism evidence="1 2">
    <name type="scientific">Cardiocondyla obscurior</name>
    <dbReference type="NCBI Taxonomy" id="286306"/>
    <lineage>
        <taxon>Eukaryota</taxon>
        <taxon>Metazoa</taxon>
        <taxon>Ecdysozoa</taxon>
        <taxon>Arthropoda</taxon>
        <taxon>Hexapoda</taxon>
        <taxon>Insecta</taxon>
        <taxon>Pterygota</taxon>
        <taxon>Neoptera</taxon>
        <taxon>Endopterygota</taxon>
        <taxon>Hymenoptera</taxon>
        <taxon>Apocrita</taxon>
        <taxon>Aculeata</taxon>
        <taxon>Formicoidea</taxon>
        <taxon>Formicidae</taxon>
        <taxon>Myrmicinae</taxon>
        <taxon>Cardiocondyla</taxon>
    </lineage>
</organism>
<proteinExistence type="predicted"/>
<dbReference type="Proteomes" id="UP001430953">
    <property type="component" value="Unassembled WGS sequence"/>
</dbReference>